<keyword evidence="2" id="KW-1185">Reference proteome</keyword>
<dbReference type="InParanoid" id="A0A6P8ZY60"/>
<gene>
    <name evidence="3" type="primary">LOC117650614</name>
</gene>
<evidence type="ECO:0000313" key="3">
    <source>
        <dbReference type="RefSeq" id="XP_034250055.1"/>
    </source>
</evidence>
<proteinExistence type="predicted"/>
<sequence length="339" mass="37745">MSCPEEDTSIAPKECQPQSRSKSDPCCGGTRSRSLCGIRTPFWWYGGRDGQPRPGGDPDEYEPRPRRLVRLAEDIPNVLERLEVDCVHQYLPGQISATSAGRGATRVAEDGVDEKERAERASHEHCPCRRETWVRGGPLLGHRPDPAKGCQCACCRAPRPPRPAPPRAPPASPAPPRETWCPRPPFWWWCHDKRSQRPCGDPSLYAPVFPAKQPQPETPLEHKFELDHPDFYLPGQVVFGFKPALRRYAEPEDCPDDYLSRCGLEPTLPPPRTQRCGAIPSCSDHGGHPWHPAYLPSLLESEVAGARCSAPPRALRRPTPCTCATEACTTCCRHSVDEM</sequence>
<dbReference type="RefSeq" id="XP_034250055.1">
    <property type="nucleotide sequence ID" value="XM_034394164.1"/>
</dbReference>
<dbReference type="AlphaFoldDB" id="A0A6P8ZY60"/>
<evidence type="ECO:0000313" key="2">
    <source>
        <dbReference type="Proteomes" id="UP000515158"/>
    </source>
</evidence>
<organism evidence="3">
    <name type="scientific">Thrips palmi</name>
    <name type="common">Melon thrips</name>
    <dbReference type="NCBI Taxonomy" id="161013"/>
    <lineage>
        <taxon>Eukaryota</taxon>
        <taxon>Metazoa</taxon>
        <taxon>Ecdysozoa</taxon>
        <taxon>Arthropoda</taxon>
        <taxon>Hexapoda</taxon>
        <taxon>Insecta</taxon>
        <taxon>Pterygota</taxon>
        <taxon>Neoptera</taxon>
        <taxon>Paraneoptera</taxon>
        <taxon>Thysanoptera</taxon>
        <taxon>Terebrantia</taxon>
        <taxon>Thripoidea</taxon>
        <taxon>Thripidae</taxon>
        <taxon>Thrips</taxon>
    </lineage>
</organism>
<evidence type="ECO:0000256" key="1">
    <source>
        <dbReference type="SAM" id="MobiDB-lite"/>
    </source>
</evidence>
<dbReference type="OrthoDB" id="8194834at2759"/>
<dbReference type="Proteomes" id="UP000515158">
    <property type="component" value="Unplaced"/>
</dbReference>
<dbReference type="KEGG" id="tpal:117650614"/>
<feature type="region of interest" description="Disordered" evidence="1">
    <location>
        <begin position="1"/>
        <end position="63"/>
    </location>
</feature>
<accession>A0A6P8ZY60</accession>
<protein>
    <submittedName>
        <fullName evidence="3">Uncharacterized protein LOC117650614</fullName>
    </submittedName>
</protein>
<name>A0A6P8ZY60_THRPL</name>
<reference evidence="3" key="1">
    <citation type="submission" date="2025-08" db="UniProtKB">
        <authorList>
            <consortium name="RefSeq"/>
        </authorList>
    </citation>
    <scope>IDENTIFICATION</scope>
    <source>
        <tissue evidence="3">Total insect</tissue>
    </source>
</reference>
<dbReference type="GeneID" id="117650614"/>